<dbReference type="OrthoDB" id="151635at2"/>
<dbReference type="PANTHER" id="PTHR12468:SF2">
    <property type="entry name" value="GPI MANNOSYLTRANSFERASE 2"/>
    <property type="match status" value="1"/>
</dbReference>
<feature type="transmembrane region" description="Helical" evidence="10">
    <location>
        <begin position="377"/>
        <end position="397"/>
    </location>
</feature>
<name>A0A5J5IVM7_9MICO</name>
<feature type="transmembrane region" description="Helical" evidence="10">
    <location>
        <begin position="187"/>
        <end position="219"/>
    </location>
</feature>
<dbReference type="GO" id="GO:0000009">
    <property type="term" value="F:alpha-1,6-mannosyltransferase activity"/>
    <property type="evidence" value="ECO:0007669"/>
    <property type="project" value="InterPro"/>
</dbReference>
<feature type="transmembrane region" description="Helical" evidence="10">
    <location>
        <begin position="231"/>
        <end position="251"/>
    </location>
</feature>
<comment type="subcellular location">
    <subcellularLocation>
        <location evidence="1">Endoplasmic reticulum membrane</location>
        <topology evidence="1">Multi-pass membrane protein</topology>
    </subcellularLocation>
</comment>
<keyword evidence="7" id="KW-0256">Endoplasmic reticulum</keyword>
<evidence type="ECO:0000313" key="12">
    <source>
        <dbReference type="Proteomes" id="UP000327039"/>
    </source>
</evidence>
<evidence type="ECO:0000256" key="9">
    <source>
        <dbReference type="ARBA" id="ARBA00023136"/>
    </source>
</evidence>
<reference evidence="12" key="1">
    <citation type="submission" date="2019-09" db="EMBL/GenBank/DDBJ databases">
        <title>Mumia zhuanghuii sp. nov. isolated from the intestinal contents of plateau pika (Ochotona curzoniae) in the Qinghai-Tibet plateau of China.</title>
        <authorList>
            <person name="Tian Z."/>
        </authorList>
    </citation>
    <scope>NUCLEOTIDE SEQUENCE [LARGE SCALE GENOMIC DNA]</scope>
    <source>
        <strain evidence="12">DSM 25564</strain>
    </source>
</reference>
<keyword evidence="8 10" id="KW-1133">Transmembrane helix</keyword>
<evidence type="ECO:0000256" key="8">
    <source>
        <dbReference type="ARBA" id="ARBA00022989"/>
    </source>
</evidence>
<dbReference type="GO" id="GO:0004376">
    <property type="term" value="F:GPI mannosyltransferase activity"/>
    <property type="evidence" value="ECO:0007669"/>
    <property type="project" value="InterPro"/>
</dbReference>
<evidence type="ECO:0000256" key="1">
    <source>
        <dbReference type="ARBA" id="ARBA00004477"/>
    </source>
</evidence>
<feature type="transmembrane region" description="Helical" evidence="10">
    <location>
        <begin position="148"/>
        <end position="181"/>
    </location>
</feature>
<comment type="pathway">
    <text evidence="2">Glycolipid biosynthesis; glycosylphosphatidylinositol-anchor biosynthesis.</text>
</comment>
<dbReference type="GO" id="GO:0031501">
    <property type="term" value="C:mannosyltransferase complex"/>
    <property type="evidence" value="ECO:0007669"/>
    <property type="project" value="TreeGrafter"/>
</dbReference>
<evidence type="ECO:0000256" key="6">
    <source>
        <dbReference type="ARBA" id="ARBA00022692"/>
    </source>
</evidence>
<keyword evidence="6 10" id="KW-0812">Transmembrane</keyword>
<organism evidence="11 12">
    <name type="scientific">Microbacterium radiodurans</name>
    <dbReference type="NCBI Taxonomy" id="661398"/>
    <lineage>
        <taxon>Bacteria</taxon>
        <taxon>Bacillati</taxon>
        <taxon>Actinomycetota</taxon>
        <taxon>Actinomycetes</taxon>
        <taxon>Micrococcales</taxon>
        <taxon>Microbacteriaceae</taxon>
        <taxon>Microbacterium</taxon>
    </lineage>
</organism>
<proteinExistence type="predicted"/>
<comment type="caution">
    <text evidence="11">The sequence shown here is derived from an EMBL/GenBank/DDBJ whole genome shotgun (WGS) entry which is preliminary data.</text>
</comment>
<evidence type="ECO:0000313" key="11">
    <source>
        <dbReference type="EMBL" id="KAA9087347.1"/>
    </source>
</evidence>
<evidence type="ECO:0000256" key="2">
    <source>
        <dbReference type="ARBA" id="ARBA00004687"/>
    </source>
</evidence>
<feature type="transmembrane region" description="Helical" evidence="10">
    <location>
        <begin position="302"/>
        <end position="322"/>
    </location>
</feature>
<keyword evidence="12" id="KW-1185">Reference proteome</keyword>
<dbReference type="EMBL" id="VYRZ01000002">
    <property type="protein sequence ID" value="KAA9087347.1"/>
    <property type="molecule type" value="Genomic_DNA"/>
</dbReference>
<evidence type="ECO:0008006" key="13">
    <source>
        <dbReference type="Google" id="ProtNLM"/>
    </source>
</evidence>
<feature type="transmembrane region" description="Helical" evidence="10">
    <location>
        <begin position="21"/>
        <end position="41"/>
    </location>
</feature>
<dbReference type="PANTHER" id="PTHR12468">
    <property type="entry name" value="GPI MANNOSYLTRANSFERASE 2"/>
    <property type="match status" value="1"/>
</dbReference>
<keyword evidence="5" id="KW-0808">Transferase</keyword>
<sequence>MALGLVTRLRHLATRLPPAGAIAVIYVAARLTTTGFLLLAAQLSGPASRFGTRPSLGVLAMGWDAQWYWTIAYSGYPSTLPADAAGTVAENAWAFMPIYPWVSNTLGAVVGGYPVAAPVVSLIAGYFACLALAALLRSRLDRAATLWAVAFFAAGPLAAIFQIGYAESLFLLWLLLALLAVERRRWWWLYALVPLLAFTRPGVLAFSLFLALYGIWRFVRRRTDPLPPSQIVHIVVSGLLAAALGLLWPVITGIATGDPQAYLHTELAWRRSWIGDHGGFVPFDGAVRAAALWFELWGLPSWLGPAALVTVIVAVALVLIFSRHVRRLGVPTQLWSASYLLYLLAVFFPQSSTFRLLLPLAPLTGALAAPRSTPWRVSVLLAGLVAQAGWIVAMYAFGNTYWQVP</sequence>
<protein>
    <recommendedName>
        <fullName evidence="13">Integral membrane protein</fullName>
    </recommendedName>
</protein>
<accession>A0A5J5IVM7</accession>
<feature type="transmembrane region" description="Helical" evidence="10">
    <location>
        <begin position="334"/>
        <end position="357"/>
    </location>
</feature>
<evidence type="ECO:0000256" key="10">
    <source>
        <dbReference type="SAM" id="Phobius"/>
    </source>
</evidence>
<dbReference type="GO" id="GO:0016020">
    <property type="term" value="C:membrane"/>
    <property type="evidence" value="ECO:0007669"/>
    <property type="project" value="GOC"/>
</dbReference>
<evidence type="ECO:0000256" key="5">
    <source>
        <dbReference type="ARBA" id="ARBA00022679"/>
    </source>
</evidence>
<dbReference type="GO" id="GO:0006506">
    <property type="term" value="P:GPI anchor biosynthetic process"/>
    <property type="evidence" value="ECO:0007669"/>
    <property type="project" value="UniProtKB-KW"/>
</dbReference>
<feature type="transmembrane region" description="Helical" evidence="10">
    <location>
        <begin position="115"/>
        <end position="136"/>
    </location>
</feature>
<evidence type="ECO:0000256" key="7">
    <source>
        <dbReference type="ARBA" id="ARBA00022824"/>
    </source>
</evidence>
<dbReference type="InterPro" id="IPR007315">
    <property type="entry name" value="PIG-V/Gpi18"/>
</dbReference>
<dbReference type="AlphaFoldDB" id="A0A5J5IVM7"/>
<dbReference type="Proteomes" id="UP000327039">
    <property type="component" value="Unassembled WGS sequence"/>
</dbReference>
<keyword evidence="9 10" id="KW-0472">Membrane</keyword>
<evidence type="ECO:0000256" key="4">
    <source>
        <dbReference type="ARBA" id="ARBA00022676"/>
    </source>
</evidence>
<evidence type="ECO:0000256" key="3">
    <source>
        <dbReference type="ARBA" id="ARBA00022502"/>
    </source>
</evidence>
<keyword evidence="4" id="KW-0328">Glycosyltransferase</keyword>
<gene>
    <name evidence="11" type="ORF">F6B42_06635</name>
</gene>
<keyword evidence="3" id="KW-0337">GPI-anchor biosynthesis</keyword>